<evidence type="ECO:0000313" key="2">
    <source>
        <dbReference type="EMBL" id="KAK0711182.1"/>
    </source>
</evidence>
<feature type="compositionally biased region" description="Basic residues" evidence="1">
    <location>
        <begin position="228"/>
        <end position="245"/>
    </location>
</feature>
<evidence type="ECO:0000256" key="1">
    <source>
        <dbReference type="SAM" id="MobiDB-lite"/>
    </source>
</evidence>
<evidence type="ECO:0000313" key="3">
    <source>
        <dbReference type="Proteomes" id="UP001172102"/>
    </source>
</evidence>
<reference evidence="2" key="1">
    <citation type="submission" date="2023-06" db="EMBL/GenBank/DDBJ databases">
        <title>Genome-scale phylogeny and comparative genomics of the fungal order Sordariales.</title>
        <authorList>
            <consortium name="Lawrence Berkeley National Laboratory"/>
            <person name="Hensen N."/>
            <person name="Bonometti L."/>
            <person name="Westerberg I."/>
            <person name="Brannstrom I.O."/>
            <person name="Guillou S."/>
            <person name="Cros-Aarteil S."/>
            <person name="Calhoun S."/>
            <person name="Haridas S."/>
            <person name="Kuo A."/>
            <person name="Mondo S."/>
            <person name="Pangilinan J."/>
            <person name="Riley R."/>
            <person name="Labutti K."/>
            <person name="Andreopoulos B."/>
            <person name="Lipzen A."/>
            <person name="Chen C."/>
            <person name="Yanf M."/>
            <person name="Daum C."/>
            <person name="Ng V."/>
            <person name="Clum A."/>
            <person name="Steindorff A."/>
            <person name="Ohm R."/>
            <person name="Martin F."/>
            <person name="Silar P."/>
            <person name="Natvig D."/>
            <person name="Lalanne C."/>
            <person name="Gautier V."/>
            <person name="Ament-Velasquez S.L."/>
            <person name="Kruys A."/>
            <person name="Hutchinson M.I."/>
            <person name="Powell A.J."/>
            <person name="Barry K."/>
            <person name="Miller A.N."/>
            <person name="Grigoriev I.V."/>
            <person name="Debuchy R."/>
            <person name="Gladieux P."/>
            <person name="Thoren M.H."/>
            <person name="Johannesson H."/>
        </authorList>
    </citation>
    <scope>NUCLEOTIDE SEQUENCE</scope>
    <source>
        <strain evidence="2">SMH4607-1</strain>
    </source>
</reference>
<organism evidence="2 3">
    <name type="scientific">Lasiosphaeris hirsuta</name>
    <dbReference type="NCBI Taxonomy" id="260670"/>
    <lineage>
        <taxon>Eukaryota</taxon>
        <taxon>Fungi</taxon>
        <taxon>Dikarya</taxon>
        <taxon>Ascomycota</taxon>
        <taxon>Pezizomycotina</taxon>
        <taxon>Sordariomycetes</taxon>
        <taxon>Sordariomycetidae</taxon>
        <taxon>Sordariales</taxon>
        <taxon>Lasiosphaeriaceae</taxon>
        <taxon>Lasiosphaeris</taxon>
    </lineage>
</organism>
<protein>
    <submittedName>
        <fullName evidence="2">Uncharacterized protein</fullName>
    </submittedName>
</protein>
<sequence>MQRATPPQCPAAESATIRPRMPVRRGACIWNPRGAGQWWFGTVLATSHCTIGFVGRAKPAIDKLCLRAGQNSDHRRPQVATGIGTPPHFHAPLPSKTALRTAPRHAVSGAGIPIPSASRRRKDSRFPMPLSPSWAAPFSAAGHRVRQRNIRPNDTSQFMSHTFADRPRMRNLGRLRRHVAMAPLGAAMRASPVEKGAYLFVVFSRCSHARLTALPCFPASKRTTWLHSLRRPRPPPPGHGRKSRLAAHDVRGDRLHAASESRSDGPLCRPC</sequence>
<feature type="compositionally biased region" description="Basic and acidic residues" evidence="1">
    <location>
        <begin position="246"/>
        <end position="263"/>
    </location>
</feature>
<keyword evidence="3" id="KW-1185">Reference proteome</keyword>
<dbReference type="EMBL" id="JAUKUA010000005">
    <property type="protein sequence ID" value="KAK0711182.1"/>
    <property type="molecule type" value="Genomic_DNA"/>
</dbReference>
<dbReference type="AlphaFoldDB" id="A0AA40A8F3"/>
<name>A0AA40A8F3_9PEZI</name>
<comment type="caution">
    <text evidence="2">The sequence shown here is derived from an EMBL/GenBank/DDBJ whole genome shotgun (WGS) entry which is preliminary data.</text>
</comment>
<proteinExistence type="predicted"/>
<gene>
    <name evidence="2" type="ORF">B0H67DRAFT_278478</name>
</gene>
<dbReference type="Proteomes" id="UP001172102">
    <property type="component" value="Unassembled WGS sequence"/>
</dbReference>
<feature type="region of interest" description="Disordered" evidence="1">
    <location>
        <begin position="103"/>
        <end position="126"/>
    </location>
</feature>
<feature type="region of interest" description="Disordered" evidence="1">
    <location>
        <begin position="227"/>
        <end position="271"/>
    </location>
</feature>
<accession>A0AA40A8F3</accession>